<dbReference type="Gene3D" id="2.60.40.2480">
    <property type="entry name" value="Periplasmic metal-binding protein Tp34-type"/>
    <property type="match status" value="1"/>
</dbReference>
<evidence type="ECO:0000313" key="2">
    <source>
        <dbReference type="EMBL" id="OPG15873.1"/>
    </source>
</evidence>
<reference evidence="2 3" key="1">
    <citation type="submission" date="2017-02" db="EMBL/GenBank/DDBJ databases">
        <title>Draft genome of Acidibacillus ferrooxidans Huett2.</title>
        <authorList>
            <person name="Schopf S."/>
        </authorList>
    </citation>
    <scope>NUCLEOTIDE SEQUENCE [LARGE SCALE GENOMIC DNA]</scope>
    <source>
        <strain evidence="2 3">Huett2</strain>
    </source>
</reference>
<dbReference type="InterPro" id="IPR038482">
    <property type="entry name" value="Tp34-type_sf"/>
</dbReference>
<comment type="caution">
    <text evidence="2">The sequence shown here is derived from an EMBL/GenBank/DDBJ whole genome shotgun (WGS) entry which is preliminary data.</text>
</comment>
<feature type="signal peptide" evidence="1">
    <location>
        <begin position="1"/>
        <end position="24"/>
    </location>
</feature>
<dbReference type="RefSeq" id="WP_079290916.1">
    <property type="nucleotide sequence ID" value="NZ_MWPS01000026.1"/>
</dbReference>
<feature type="chain" id="PRO_5010694106" description="YtkA-like domain-containing protein" evidence="1">
    <location>
        <begin position="25"/>
        <end position="311"/>
    </location>
</feature>
<dbReference type="EMBL" id="MWPS01000026">
    <property type="protein sequence ID" value="OPG15873.1"/>
    <property type="molecule type" value="Genomic_DNA"/>
</dbReference>
<dbReference type="AlphaFoldDB" id="A0A1V4ESF8"/>
<organism evidence="2 3">
    <name type="scientific">Ferroacidibacillus organovorans</name>
    <dbReference type="NCBI Taxonomy" id="1765683"/>
    <lineage>
        <taxon>Bacteria</taxon>
        <taxon>Bacillati</taxon>
        <taxon>Bacillota</taxon>
        <taxon>Bacilli</taxon>
        <taxon>Bacillales</taxon>
        <taxon>Alicyclobacillaceae</taxon>
        <taxon>Ferroacidibacillus</taxon>
    </lineage>
</organism>
<name>A0A1V4ESF8_9BACL</name>
<accession>A0A1V4ESF8</accession>
<evidence type="ECO:0008006" key="4">
    <source>
        <dbReference type="Google" id="ProtNLM"/>
    </source>
</evidence>
<protein>
    <recommendedName>
        <fullName evidence="4">YtkA-like domain-containing protein</fullName>
    </recommendedName>
</protein>
<evidence type="ECO:0000256" key="1">
    <source>
        <dbReference type="SAM" id="SignalP"/>
    </source>
</evidence>
<gene>
    <name evidence="2" type="ORF">B2M26_09715</name>
</gene>
<proteinExistence type="predicted"/>
<keyword evidence="1" id="KW-0732">Signal</keyword>
<keyword evidence="3" id="KW-1185">Reference proteome</keyword>
<evidence type="ECO:0000313" key="3">
    <source>
        <dbReference type="Proteomes" id="UP000190229"/>
    </source>
</evidence>
<dbReference type="Proteomes" id="UP000190229">
    <property type="component" value="Unassembled WGS sequence"/>
</dbReference>
<sequence>MKPWVSRVALLLALTVPLSSPSFAAEQALGLKQKTVMLMPSAHTNVSGKVQMAILPHGGMRVNVTLAGVSRRARVMDALSFGTYGAGPSIPGFLLAKPVWQNGQWVSETTVPKVDFIPETGWCFKVSEDVGGREKMIAMADLGPIAKGTAEQQKETATSIVSLQIGPLGSMITAAQAKHGLTGDIMVQTGGMMPAMAMTDHGQKVNMHLEVHVFSRQTGAVELGLMPKIELISEKTGMKTSVQSVPMYSSKTGIPDYHYGNAVAVKSGSYTVNVQIGKEKIVFRGVLITKAMISGKASSGSMNGMSNMSGM</sequence>